<dbReference type="Gene3D" id="1.10.10.10">
    <property type="entry name" value="Winged helix-like DNA-binding domain superfamily/Winged helix DNA-binding domain"/>
    <property type="match status" value="1"/>
</dbReference>
<dbReference type="PATRIC" id="fig|291169.3.peg.1200"/>
<dbReference type="InterPro" id="IPR036388">
    <property type="entry name" value="WH-like_DNA-bd_sf"/>
</dbReference>
<dbReference type="GO" id="GO:0003700">
    <property type="term" value="F:DNA-binding transcription factor activity"/>
    <property type="evidence" value="ECO:0007669"/>
    <property type="project" value="InterPro"/>
</dbReference>
<dbReference type="AlphaFoldDB" id="A0A1E3GSY8"/>
<dbReference type="InterPro" id="IPR011991">
    <property type="entry name" value="ArsR-like_HTH"/>
</dbReference>
<dbReference type="SUPFAM" id="SSF46785">
    <property type="entry name" value="Winged helix' DNA-binding domain"/>
    <property type="match status" value="1"/>
</dbReference>
<dbReference type="NCBIfam" id="NF033788">
    <property type="entry name" value="HTH_metalloreg"/>
    <property type="match status" value="1"/>
</dbReference>
<feature type="domain" description="HTH arsR-type" evidence="4">
    <location>
        <begin position="14"/>
        <end position="110"/>
    </location>
</feature>
<dbReference type="InterPro" id="IPR036390">
    <property type="entry name" value="WH_DNA-bd_sf"/>
</dbReference>
<dbReference type="EMBL" id="MCRI01000009">
    <property type="protein sequence ID" value="ODN67124.1"/>
    <property type="molecule type" value="Genomic_DNA"/>
</dbReference>
<keyword evidence="6" id="KW-1185">Reference proteome</keyword>
<dbReference type="Proteomes" id="UP000094379">
    <property type="component" value="Unassembled WGS sequence"/>
</dbReference>
<protein>
    <submittedName>
        <fullName evidence="5">Putative HTH-type transcriptional regulator YgaV</fullName>
    </submittedName>
</protein>
<reference evidence="5 6" key="1">
    <citation type="submission" date="2016-07" db="EMBL/GenBank/DDBJ databases">
        <title>Draft Genome Sequence of Methylophaga muralis Bur 1.</title>
        <authorList>
            <person name="Vasilenko O.V."/>
            <person name="Doronina N.V."/>
            <person name="Shmareva M.N."/>
            <person name="Tarlachkov S.V."/>
            <person name="Mustakhimov I."/>
            <person name="Trotsenko Y.A."/>
        </authorList>
    </citation>
    <scope>NUCLEOTIDE SEQUENCE [LARGE SCALE GENOMIC DNA]</scope>
    <source>
        <strain evidence="5 6">Bur 1</strain>
    </source>
</reference>
<name>A0A1E3GSY8_9GAMM</name>
<dbReference type="PANTHER" id="PTHR33154">
    <property type="entry name" value="TRANSCRIPTIONAL REGULATOR, ARSR FAMILY"/>
    <property type="match status" value="1"/>
</dbReference>
<keyword evidence="1" id="KW-0805">Transcription regulation</keyword>
<gene>
    <name evidence="5" type="primary">ygaV</name>
    <name evidence="5" type="ORF">A9E74_01196</name>
</gene>
<dbReference type="PROSITE" id="PS50987">
    <property type="entry name" value="HTH_ARSR_2"/>
    <property type="match status" value="1"/>
</dbReference>
<dbReference type="CDD" id="cd00090">
    <property type="entry name" value="HTH_ARSR"/>
    <property type="match status" value="1"/>
</dbReference>
<proteinExistence type="predicted"/>
<dbReference type="Pfam" id="PF01022">
    <property type="entry name" value="HTH_5"/>
    <property type="match status" value="1"/>
</dbReference>
<dbReference type="GO" id="GO:0003677">
    <property type="term" value="F:DNA binding"/>
    <property type="evidence" value="ECO:0007669"/>
    <property type="project" value="UniProtKB-KW"/>
</dbReference>
<organism evidence="5 6">
    <name type="scientific">Methylophaga muralis</name>
    <dbReference type="NCBI Taxonomy" id="291169"/>
    <lineage>
        <taxon>Bacteria</taxon>
        <taxon>Pseudomonadati</taxon>
        <taxon>Pseudomonadota</taxon>
        <taxon>Gammaproteobacteria</taxon>
        <taxon>Thiotrichales</taxon>
        <taxon>Piscirickettsiaceae</taxon>
        <taxon>Methylophaga</taxon>
    </lineage>
</organism>
<evidence type="ECO:0000256" key="1">
    <source>
        <dbReference type="ARBA" id="ARBA00023015"/>
    </source>
</evidence>
<dbReference type="STRING" id="291169.A9E74_01196"/>
<dbReference type="RefSeq" id="WP_084002965.1">
    <property type="nucleotide sequence ID" value="NZ_MCRI01000009.1"/>
</dbReference>
<evidence type="ECO:0000259" key="4">
    <source>
        <dbReference type="PROSITE" id="PS50987"/>
    </source>
</evidence>
<keyword evidence="2" id="KW-0238">DNA-binding</keyword>
<dbReference type="InterPro" id="IPR001845">
    <property type="entry name" value="HTH_ArsR_DNA-bd_dom"/>
</dbReference>
<sequence>MSTAPQSFPDMHEMQTHAKKAADLLKQMSNEHRLMILCALGNQELAVSEINHLVPLSQSALSQHLASLRHAELVKTRKDSQTVYYRLNGDAALRIIAVLQSLYCPEYQTSSCGEKS</sequence>
<evidence type="ECO:0000256" key="3">
    <source>
        <dbReference type="ARBA" id="ARBA00023163"/>
    </source>
</evidence>
<dbReference type="SMART" id="SM00418">
    <property type="entry name" value="HTH_ARSR"/>
    <property type="match status" value="1"/>
</dbReference>
<evidence type="ECO:0000256" key="2">
    <source>
        <dbReference type="ARBA" id="ARBA00023125"/>
    </source>
</evidence>
<dbReference type="PANTHER" id="PTHR33154:SF28">
    <property type="entry name" value="HTH-TYPE TRANSCRIPTIONAL REGULATOR YGAV-RELATED"/>
    <property type="match status" value="1"/>
</dbReference>
<evidence type="ECO:0000313" key="5">
    <source>
        <dbReference type="EMBL" id="ODN67124.1"/>
    </source>
</evidence>
<keyword evidence="3" id="KW-0804">Transcription</keyword>
<dbReference type="InterPro" id="IPR051081">
    <property type="entry name" value="HTH_MetalResp_TranReg"/>
</dbReference>
<accession>A0A1E3GSY8</accession>
<dbReference type="PRINTS" id="PR00778">
    <property type="entry name" value="HTHARSR"/>
</dbReference>
<evidence type="ECO:0000313" key="6">
    <source>
        <dbReference type="Proteomes" id="UP000094379"/>
    </source>
</evidence>
<comment type="caution">
    <text evidence="5">The sequence shown here is derived from an EMBL/GenBank/DDBJ whole genome shotgun (WGS) entry which is preliminary data.</text>
</comment>